<dbReference type="Proteomes" id="UP000187209">
    <property type="component" value="Unassembled WGS sequence"/>
</dbReference>
<feature type="compositionally biased region" description="Basic and acidic residues" evidence="1">
    <location>
        <begin position="23"/>
        <end position="33"/>
    </location>
</feature>
<proteinExistence type="predicted"/>
<reference evidence="2 3" key="1">
    <citation type="submission" date="2016-11" db="EMBL/GenBank/DDBJ databases">
        <title>The macronuclear genome of Stentor coeruleus: a giant cell with tiny introns.</title>
        <authorList>
            <person name="Slabodnick M."/>
            <person name="Ruby J.G."/>
            <person name="Reiff S.B."/>
            <person name="Swart E.C."/>
            <person name="Gosai S."/>
            <person name="Prabakaran S."/>
            <person name="Witkowska E."/>
            <person name="Larue G.E."/>
            <person name="Fisher S."/>
            <person name="Freeman R.M."/>
            <person name="Gunawardena J."/>
            <person name="Chu W."/>
            <person name="Stover N.A."/>
            <person name="Gregory B.D."/>
            <person name="Nowacki M."/>
            <person name="Derisi J."/>
            <person name="Roy S.W."/>
            <person name="Marshall W.F."/>
            <person name="Sood P."/>
        </authorList>
    </citation>
    <scope>NUCLEOTIDE SEQUENCE [LARGE SCALE GENOMIC DNA]</scope>
    <source>
        <strain evidence="2">WM001</strain>
    </source>
</reference>
<comment type="caution">
    <text evidence="2">The sequence shown here is derived from an EMBL/GenBank/DDBJ whole genome shotgun (WGS) entry which is preliminary data.</text>
</comment>
<evidence type="ECO:0000256" key="1">
    <source>
        <dbReference type="SAM" id="MobiDB-lite"/>
    </source>
</evidence>
<dbReference type="AlphaFoldDB" id="A0A1R2C722"/>
<organism evidence="2 3">
    <name type="scientific">Stentor coeruleus</name>
    <dbReference type="NCBI Taxonomy" id="5963"/>
    <lineage>
        <taxon>Eukaryota</taxon>
        <taxon>Sar</taxon>
        <taxon>Alveolata</taxon>
        <taxon>Ciliophora</taxon>
        <taxon>Postciliodesmatophora</taxon>
        <taxon>Heterotrichea</taxon>
        <taxon>Heterotrichida</taxon>
        <taxon>Stentoridae</taxon>
        <taxon>Stentor</taxon>
    </lineage>
</organism>
<gene>
    <name evidence="2" type="ORF">SteCoe_14023</name>
</gene>
<accession>A0A1R2C722</accession>
<name>A0A1R2C722_9CILI</name>
<feature type="region of interest" description="Disordered" evidence="1">
    <location>
        <begin position="21"/>
        <end position="47"/>
    </location>
</feature>
<dbReference type="EMBL" id="MPUH01000258">
    <property type="protein sequence ID" value="OMJ84770.1"/>
    <property type="molecule type" value="Genomic_DNA"/>
</dbReference>
<evidence type="ECO:0000313" key="3">
    <source>
        <dbReference type="Proteomes" id="UP000187209"/>
    </source>
</evidence>
<keyword evidence="3" id="KW-1185">Reference proteome</keyword>
<protein>
    <submittedName>
        <fullName evidence="2">Uncharacterized protein</fullName>
    </submittedName>
</protein>
<evidence type="ECO:0000313" key="2">
    <source>
        <dbReference type="EMBL" id="OMJ84770.1"/>
    </source>
</evidence>
<sequence length="100" mass="11706">MSEIQEDECITIKNARQKANSFQKERILSEQEVKPPSNTDKQDNNEPFLDIILSITPNKSIDMLMESQPQNQIEIKKEPDIKVHRRIRNYDDDCCKCSII</sequence>